<proteinExistence type="predicted"/>
<name>A0A0F9BVX6_9ZZZZ</name>
<protein>
    <submittedName>
        <fullName evidence="1">Uncharacterized protein</fullName>
    </submittedName>
</protein>
<evidence type="ECO:0000313" key="1">
    <source>
        <dbReference type="EMBL" id="KKK94544.1"/>
    </source>
</evidence>
<dbReference type="EMBL" id="LAZR01047296">
    <property type="protein sequence ID" value="KKK94544.1"/>
    <property type="molecule type" value="Genomic_DNA"/>
</dbReference>
<accession>A0A0F9BVX6</accession>
<dbReference type="InterPro" id="IPR011009">
    <property type="entry name" value="Kinase-like_dom_sf"/>
</dbReference>
<dbReference type="SUPFAM" id="SSF56112">
    <property type="entry name" value="Protein kinase-like (PK-like)"/>
    <property type="match status" value="1"/>
</dbReference>
<reference evidence="1" key="1">
    <citation type="journal article" date="2015" name="Nature">
        <title>Complex archaea that bridge the gap between prokaryotes and eukaryotes.</title>
        <authorList>
            <person name="Spang A."/>
            <person name="Saw J.H."/>
            <person name="Jorgensen S.L."/>
            <person name="Zaremba-Niedzwiedzka K."/>
            <person name="Martijn J."/>
            <person name="Lind A.E."/>
            <person name="van Eijk R."/>
            <person name="Schleper C."/>
            <person name="Guy L."/>
            <person name="Ettema T.J."/>
        </authorList>
    </citation>
    <scope>NUCLEOTIDE SEQUENCE</scope>
</reference>
<organism evidence="1">
    <name type="scientific">marine sediment metagenome</name>
    <dbReference type="NCBI Taxonomy" id="412755"/>
    <lineage>
        <taxon>unclassified sequences</taxon>
        <taxon>metagenomes</taxon>
        <taxon>ecological metagenomes</taxon>
    </lineage>
</organism>
<gene>
    <name evidence="1" type="ORF">LCGC14_2681770</name>
</gene>
<dbReference type="AlphaFoldDB" id="A0A0F9BVX6"/>
<dbReference type="Gene3D" id="1.10.510.10">
    <property type="entry name" value="Transferase(Phosphotransferase) domain 1"/>
    <property type="match status" value="1"/>
</dbReference>
<sequence>MPQLELDHRKTYRVDLVWQLPREVKFLQKLSLYHGFPRVHAWAEEAVWMSNCGRSVKEAVKGGLPVKQVEDQLAVLLFTLVREGIRHRDITLNNLLWHPEKGLYLIDFGWSTWVDEEDTPTPIPHVMRPWMCEHTDEEQAVETLKGLRKLEEAR</sequence>
<comment type="caution">
    <text evidence="1">The sequence shown here is derived from an EMBL/GenBank/DDBJ whole genome shotgun (WGS) entry which is preliminary data.</text>
</comment>